<name>A0ABD1CWL2_CULPP</name>
<sequence>MPRLDFNSKFQLEETTPSST</sequence>
<evidence type="ECO:0000313" key="2">
    <source>
        <dbReference type="EMBL" id="KAL1380759.1"/>
    </source>
</evidence>
<comment type="caution">
    <text evidence="2">The sequence shown here is derived from an EMBL/GenBank/DDBJ whole genome shotgun (WGS) entry which is preliminary data.</text>
</comment>
<protein>
    <submittedName>
        <fullName evidence="2">Uncharacterized protein</fullName>
    </submittedName>
</protein>
<organism evidence="2 3">
    <name type="scientific">Culex pipiens pipiens</name>
    <name type="common">Northern house mosquito</name>
    <dbReference type="NCBI Taxonomy" id="38569"/>
    <lineage>
        <taxon>Eukaryota</taxon>
        <taxon>Metazoa</taxon>
        <taxon>Ecdysozoa</taxon>
        <taxon>Arthropoda</taxon>
        <taxon>Hexapoda</taxon>
        <taxon>Insecta</taxon>
        <taxon>Pterygota</taxon>
        <taxon>Neoptera</taxon>
        <taxon>Endopterygota</taxon>
        <taxon>Diptera</taxon>
        <taxon>Nematocera</taxon>
        <taxon>Culicoidea</taxon>
        <taxon>Culicidae</taxon>
        <taxon>Culicinae</taxon>
        <taxon>Culicini</taxon>
        <taxon>Culex</taxon>
        <taxon>Culex</taxon>
    </lineage>
</organism>
<gene>
    <name evidence="2" type="ORF">pipiens_000450</name>
</gene>
<dbReference type="AlphaFoldDB" id="A0ABD1CWL2"/>
<feature type="region of interest" description="Disordered" evidence="1">
    <location>
        <begin position="1"/>
        <end position="20"/>
    </location>
</feature>
<evidence type="ECO:0000256" key="1">
    <source>
        <dbReference type="SAM" id="MobiDB-lite"/>
    </source>
</evidence>
<dbReference type="Proteomes" id="UP001562425">
    <property type="component" value="Unassembled WGS sequence"/>
</dbReference>
<accession>A0ABD1CWL2</accession>
<keyword evidence="3" id="KW-1185">Reference proteome</keyword>
<proteinExistence type="predicted"/>
<feature type="compositionally biased region" description="Polar residues" evidence="1">
    <location>
        <begin position="8"/>
        <end position="20"/>
    </location>
</feature>
<feature type="non-terminal residue" evidence="2">
    <location>
        <position position="20"/>
    </location>
</feature>
<evidence type="ECO:0000313" key="3">
    <source>
        <dbReference type="Proteomes" id="UP001562425"/>
    </source>
</evidence>
<dbReference type="EMBL" id="JBEHCU010008970">
    <property type="protein sequence ID" value="KAL1380759.1"/>
    <property type="molecule type" value="Genomic_DNA"/>
</dbReference>
<reference evidence="2 3" key="1">
    <citation type="submission" date="2024-05" db="EMBL/GenBank/DDBJ databases">
        <title>Culex pipiens pipiens assembly and annotation.</title>
        <authorList>
            <person name="Alout H."/>
            <person name="Durand T."/>
        </authorList>
    </citation>
    <scope>NUCLEOTIDE SEQUENCE [LARGE SCALE GENOMIC DNA]</scope>
    <source>
        <strain evidence="2">HA-2024</strain>
        <tissue evidence="2">Whole body</tissue>
    </source>
</reference>